<dbReference type="InterPro" id="IPR011460">
    <property type="entry name" value="Lcl_C"/>
</dbReference>
<evidence type="ECO:0000259" key="1">
    <source>
        <dbReference type="Pfam" id="PF07603"/>
    </source>
</evidence>
<evidence type="ECO:0000313" key="3">
    <source>
        <dbReference type="Proteomes" id="UP001576762"/>
    </source>
</evidence>
<dbReference type="EMBL" id="JBHFLD010000006">
    <property type="protein sequence ID" value="MFB2715050.1"/>
    <property type="molecule type" value="Genomic_DNA"/>
</dbReference>
<gene>
    <name evidence="2" type="ORF">ACE05E_06080</name>
</gene>
<proteinExistence type="predicted"/>
<dbReference type="Proteomes" id="UP001576762">
    <property type="component" value="Unassembled WGS sequence"/>
</dbReference>
<dbReference type="PANTHER" id="PTHR35812:SF1">
    <property type="entry name" value="LIPOPROTEIN"/>
    <property type="match status" value="1"/>
</dbReference>
<keyword evidence="3" id="KW-1185">Reference proteome</keyword>
<dbReference type="Pfam" id="PF07603">
    <property type="entry name" value="Lcl_C"/>
    <property type="match status" value="1"/>
</dbReference>
<organism evidence="2 3">
    <name type="scientific">Marinobacter shengliensis</name>
    <dbReference type="NCBI Taxonomy" id="1389223"/>
    <lineage>
        <taxon>Bacteria</taxon>
        <taxon>Pseudomonadati</taxon>
        <taxon>Pseudomonadota</taxon>
        <taxon>Gammaproteobacteria</taxon>
        <taxon>Pseudomonadales</taxon>
        <taxon>Marinobacteraceae</taxon>
        <taxon>Marinobacter</taxon>
    </lineage>
</organism>
<comment type="caution">
    <text evidence="2">The sequence shown here is derived from an EMBL/GenBank/DDBJ whole genome shotgun (WGS) entry which is preliminary data.</text>
</comment>
<protein>
    <submittedName>
        <fullName evidence="2">DUF1566 domain-containing protein</fullName>
    </submittedName>
</protein>
<feature type="domain" description="Lcl C-terminal" evidence="1">
    <location>
        <begin position="10"/>
        <end position="119"/>
    </location>
</feature>
<dbReference type="RefSeq" id="WP_374813403.1">
    <property type="nucleotide sequence ID" value="NZ_JBHFLD010000006.1"/>
</dbReference>
<accession>A0ABV4W4F1</accession>
<name>A0ABV4W4F1_9GAMM</name>
<reference evidence="2 3" key="1">
    <citation type="submission" date="2024-09" db="EMBL/GenBank/DDBJ databases">
        <title>Draft genome sequences of 6 high pH adapted Marinobacter shengliensis sp. isolated from Mariana forearc serpentinite mud volcanoes.</title>
        <authorList>
            <person name="Elkassas S."/>
            <person name="Serres M."/>
            <person name="Michael N."/>
            <person name="Amina P."/>
            <person name="Teodora Z."/>
            <person name="Julie H."/>
        </authorList>
    </citation>
    <scope>NUCLEOTIDE SEQUENCE [LARGE SCALE GENOMIC DNA]</scope>
    <source>
        <strain evidence="2 3">EB4</strain>
    </source>
</reference>
<dbReference type="PANTHER" id="PTHR35812">
    <property type="entry name" value="LIPOPROTEIN"/>
    <property type="match status" value="1"/>
</dbReference>
<evidence type="ECO:0000313" key="2">
    <source>
        <dbReference type="EMBL" id="MFB2715050.1"/>
    </source>
</evidence>
<sequence>MPRFIDNGDNTITDTKTGLIWTKNTIAKDVEHEAAEKAVADLDGSWRLPTIEELRELIDYTKRRPAIDTEAFPDTENDWYWTSTPVAGYEDAARWVVLFGYGLVLGYHRNGGACVRAVRAGQ</sequence>